<dbReference type="SUPFAM" id="SSF47240">
    <property type="entry name" value="Ferritin-like"/>
    <property type="match status" value="1"/>
</dbReference>
<dbReference type="GO" id="GO:0005829">
    <property type="term" value="C:cytosol"/>
    <property type="evidence" value="ECO:0007669"/>
    <property type="project" value="TreeGrafter"/>
</dbReference>
<dbReference type="InterPro" id="IPR008331">
    <property type="entry name" value="Ferritin_DPS_dom"/>
</dbReference>
<dbReference type="Pfam" id="PF00210">
    <property type="entry name" value="Ferritin"/>
    <property type="match status" value="1"/>
</dbReference>
<gene>
    <name evidence="11" type="ORF">HW270_08080</name>
</gene>
<dbReference type="EMBL" id="JABXYR010000002">
    <property type="protein sequence ID" value="NWO24006.1"/>
    <property type="molecule type" value="Genomic_DNA"/>
</dbReference>
<keyword evidence="6 8" id="KW-0408">Iron</keyword>
<protein>
    <recommendedName>
        <fullName evidence="9">Ferritin</fullName>
        <ecNumber evidence="9">1.16.3.2</ecNumber>
    </recommendedName>
</protein>
<dbReference type="InterPro" id="IPR009078">
    <property type="entry name" value="Ferritin-like_SF"/>
</dbReference>
<dbReference type="PANTHER" id="PTHR11431">
    <property type="entry name" value="FERRITIN"/>
    <property type="match status" value="1"/>
</dbReference>
<dbReference type="EC" id="1.16.3.2" evidence="9"/>
<comment type="similarity">
    <text evidence="2 9">Belongs to the ferritin family. Prokaryotic subfamily.</text>
</comment>
<evidence type="ECO:0000256" key="6">
    <source>
        <dbReference type="ARBA" id="ARBA00023004"/>
    </source>
</evidence>
<dbReference type="CDD" id="cd01055">
    <property type="entry name" value="Nonheme_Ferritin"/>
    <property type="match status" value="1"/>
</dbReference>
<feature type="binding site" evidence="8">
    <location>
        <position position="50"/>
    </location>
    <ligand>
        <name>Fe cation</name>
        <dbReference type="ChEBI" id="CHEBI:24875"/>
        <label>1</label>
    </ligand>
</feature>
<evidence type="ECO:0000259" key="10">
    <source>
        <dbReference type="PROSITE" id="PS50905"/>
    </source>
</evidence>
<comment type="subcellular location">
    <subcellularLocation>
        <location evidence="9">Cytoplasm</location>
    </subcellularLocation>
</comment>
<dbReference type="PANTHER" id="PTHR11431:SF127">
    <property type="entry name" value="BACTERIAL NON-HEME FERRITIN"/>
    <property type="match status" value="1"/>
</dbReference>
<comment type="function">
    <text evidence="1 9">Iron-storage protein.</text>
</comment>
<keyword evidence="4 8" id="KW-0479">Metal-binding</keyword>
<feature type="binding site" evidence="8">
    <location>
        <position position="127"/>
    </location>
    <ligand>
        <name>Fe cation</name>
        <dbReference type="ChEBI" id="CHEBI:24875"/>
        <label>1</label>
    </ligand>
</feature>
<dbReference type="InterPro" id="IPR001519">
    <property type="entry name" value="Ferritin"/>
</dbReference>
<accession>A0A7Y9B1Y8</accession>
<evidence type="ECO:0000256" key="9">
    <source>
        <dbReference type="RuleBase" id="RU361145"/>
    </source>
</evidence>
<dbReference type="InterPro" id="IPR041719">
    <property type="entry name" value="Ferritin_prok"/>
</dbReference>
<comment type="catalytic activity">
    <reaction evidence="7 9">
        <text>4 Fe(2+) + O2 + 6 H2O = 4 iron(III) oxide-hydroxide + 12 H(+)</text>
        <dbReference type="Rhea" id="RHEA:11972"/>
        <dbReference type="ChEBI" id="CHEBI:15377"/>
        <dbReference type="ChEBI" id="CHEBI:15378"/>
        <dbReference type="ChEBI" id="CHEBI:15379"/>
        <dbReference type="ChEBI" id="CHEBI:29033"/>
        <dbReference type="ChEBI" id="CHEBI:78619"/>
        <dbReference type="EC" id="1.16.3.2"/>
    </reaction>
</comment>
<dbReference type="GO" id="GO:0006879">
    <property type="term" value="P:intracellular iron ion homeostasis"/>
    <property type="evidence" value="ECO:0007669"/>
    <property type="project" value="UniProtKB-KW"/>
</dbReference>
<evidence type="ECO:0000313" key="11">
    <source>
        <dbReference type="EMBL" id="NWO24006.1"/>
    </source>
</evidence>
<dbReference type="Gene3D" id="1.20.1260.10">
    <property type="match status" value="1"/>
</dbReference>
<dbReference type="FunFam" id="1.20.1260.10:FF:000001">
    <property type="entry name" value="Non-heme ferritin"/>
    <property type="match status" value="1"/>
</dbReference>
<dbReference type="GO" id="GO:0008198">
    <property type="term" value="F:ferrous iron binding"/>
    <property type="evidence" value="ECO:0007669"/>
    <property type="project" value="TreeGrafter"/>
</dbReference>
<feature type="binding site" evidence="8">
    <location>
        <position position="17"/>
    </location>
    <ligand>
        <name>Fe cation</name>
        <dbReference type="ChEBI" id="CHEBI:24875"/>
        <label>1</label>
    </ligand>
</feature>
<keyword evidence="12" id="KW-1185">Reference proteome</keyword>
<sequence>MLDKKVAELINNQINKEFYSAYLYLDFANFYNDAGLDGFANYFDVQAQEERDHAMLMRTYLFNNGEKVTLSEIDKPDMECKEIDDALNFSLKHEQYVTSLINKIYKAANEVDDYRTMQFFDWFVKEQGEEEKSADDLLKKFELYGRDPKGLYALNQELLARAYAAPSLVL</sequence>
<dbReference type="PROSITE" id="PS50905">
    <property type="entry name" value="FERRITIN_LIKE"/>
    <property type="match status" value="1"/>
</dbReference>
<dbReference type="GO" id="GO:0006826">
    <property type="term" value="P:iron ion transport"/>
    <property type="evidence" value="ECO:0007669"/>
    <property type="project" value="InterPro"/>
</dbReference>
<feature type="binding site" evidence="8">
    <location>
        <position position="94"/>
    </location>
    <ligand>
        <name>Fe cation</name>
        <dbReference type="ChEBI" id="CHEBI:24875"/>
        <label>1</label>
    </ligand>
</feature>
<evidence type="ECO:0000256" key="2">
    <source>
        <dbReference type="ARBA" id="ARBA00006950"/>
    </source>
</evidence>
<keyword evidence="3 9" id="KW-0409">Iron storage</keyword>
<evidence type="ECO:0000256" key="7">
    <source>
        <dbReference type="ARBA" id="ARBA00048035"/>
    </source>
</evidence>
<feature type="binding site" evidence="8">
    <location>
        <position position="53"/>
    </location>
    <ligand>
        <name>Fe cation</name>
        <dbReference type="ChEBI" id="CHEBI:24875"/>
        <label>1</label>
    </ligand>
</feature>
<feature type="domain" description="Ferritin-like diiron" evidence="10">
    <location>
        <begin position="1"/>
        <end position="145"/>
    </location>
</feature>
<reference evidence="11 12" key="1">
    <citation type="submission" date="2020-06" db="EMBL/GenBank/DDBJ databases">
        <title>Mogibacterium timidum strain W9173 genomic sequence.</title>
        <authorList>
            <person name="Wade W.G."/>
            <person name="Johnston C.D."/>
            <person name="Chen T."/>
            <person name="Dewhirst F.E."/>
        </authorList>
    </citation>
    <scope>NUCLEOTIDE SEQUENCE [LARGE SCALE GENOMIC DNA]</scope>
    <source>
        <strain evidence="11 12">W9173</strain>
    </source>
</reference>
<evidence type="ECO:0000256" key="1">
    <source>
        <dbReference type="ARBA" id="ARBA00002485"/>
    </source>
</evidence>
<proteinExistence type="inferred from homology"/>
<dbReference type="InterPro" id="IPR009040">
    <property type="entry name" value="Ferritin-like_diiron"/>
</dbReference>
<dbReference type="AlphaFoldDB" id="A0A7Y9B1Y8"/>
<evidence type="ECO:0000313" key="12">
    <source>
        <dbReference type="Proteomes" id="UP000526307"/>
    </source>
</evidence>
<keyword evidence="5" id="KW-0560">Oxidoreductase</keyword>
<comment type="caution">
    <text evidence="11">The sequence shown here is derived from an EMBL/GenBank/DDBJ whole genome shotgun (WGS) entry which is preliminary data.</text>
</comment>
<dbReference type="GO" id="GO:0004322">
    <property type="term" value="F:ferroxidase activity"/>
    <property type="evidence" value="ECO:0007669"/>
    <property type="project" value="TreeGrafter"/>
</dbReference>
<name>A0A7Y9B1Y8_9FIRM</name>
<dbReference type="RefSeq" id="WP_178978811.1">
    <property type="nucleotide sequence ID" value="NZ_CAJPUB010000009.1"/>
</dbReference>
<evidence type="ECO:0000256" key="8">
    <source>
        <dbReference type="PIRSR" id="PIRSR601519-1"/>
    </source>
</evidence>
<dbReference type="InterPro" id="IPR012347">
    <property type="entry name" value="Ferritin-like"/>
</dbReference>
<evidence type="ECO:0000256" key="5">
    <source>
        <dbReference type="ARBA" id="ARBA00023002"/>
    </source>
</evidence>
<dbReference type="GO" id="GO:0008199">
    <property type="term" value="F:ferric iron binding"/>
    <property type="evidence" value="ECO:0007669"/>
    <property type="project" value="InterPro"/>
</dbReference>
<dbReference type="GO" id="GO:0042802">
    <property type="term" value="F:identical protein binding"/>
    <property type="evidence" value="ECO:0007669"/>
    <property type="project" value="UniProtKB-ARBA"/>
</dbReference>
<organism evidence="11 12">
    <name type="scientific">Mogibacterium timidum</name>
    <dbReference type="NCBI Taxonomy" id="35519"/>
    <lineage>
        <taxon>Bacteria</taxon>
        <taxon>Bacillati</taxon>
        <taxon>Bacillota</taxon>
        <taxon>Clostridia</taxon>
        <taxon>Peptostreptococcales</taxon>
        <taxon>Anaerovoracaceae</taxon>
        <taxon>Mogibacterium</taxon>
    </lineage>
</organism>
<evidence type="ECO:0000256" key="3">
    <source>
        <dbReference type="ARBA" id="ARBA00022434"/>
    </source>
</evidence>
<evidence type="ECO:0000256" key="4">
    <source>
        <dbReference type="ARBA" id="ARBA00022723"/>
    </source>
</evidence>
<dbReference type="Proteomes" id="UP000526307">
    <property type="component" value="Unassembled WGS sequence"/>
</dbReference>
<keyword evidence="9" id="KW-0963">Cytoplasm</keyword>